<keyword evidence="2" id="KW-0812">Transmembrane</keyword>
<evidence type="ECO:0000256" key="2">
    <source>
        <dbReference type="SAM" id="Phobius"/>
    </source>
</evidence>
<keyword evidence="2" id="KW-0472">Membrane</keyword>
<feature type="region of interest" description="Disordered" evidence="1">
    <location>
        <begin position="26"/>
        <end position="107"/>
    </location>
</feature>
<reference evidence="4" key="1">
    <citation type="journal article" date="2014" name="Genome Biol. Evol.">
        <title>Pangenome evidence for extensive interdomain horizontal transfer affecting lineage core and shell genes in uncultured planktonic thaumarchaeota and euryarchaeota.</title>
        <authorList>
            <person name="Deschamps P."/>
            <person name="Zivanovic Y."/>
            <person name="Moreira D."/>
            <person name="Rodriguez-Valera F."/>
            <person name="Lopez-Garcia P."/>
        </authorList>
    </citation>
    <scope>NUCLEOTIDE SEQUENCE</scope>
</reference>
<dbReference type="Pfam" id="PF13559">
    <property type="entry name" value="DUF4129"/>
    <property type="match status" value="1"/>
</dbReference>
<keyword evidence="2" id="KW-1133">Transmembrane helix</keyword>
<feature type="region of interest" description="Disordered" evidence="1">
    <location>
        <begin position="148"/>
        <end position="216"/>
    </location>
</feature>
<proteinExistence type="predicted"/>
<feature type="transmembrane region" description="Helical" evidence="2">
    <location>
        <begin position="1841"/>
        <end position="1864"/>
    </location>
</feature>
<dbReference type="InterPro" id="IPR025403">
    <property type="entry name" value="TgpA-like_C"/>
</dbReference>
<feature type="compositionally biased region" description="Basic and acidic residues" evidence="1">
    <location>
        <begin position="156"/>
        <end position="174"/>
    </location>
</feature>
<feature type="compositionally biased region" description="Acidic residues" evidence="1">
    <location>
        <begin position="34"/>
        <end position="44"/>
    </location>
</feature>
<feature type="compositionally biased region" description="Acidic residues" evidence="1">
    <location>
        <begin position="175"/>
        <end position="196"/>
    </location>
</feature>
<dbReference type="InterPro" id="IPR018247">
    <property type="entry name" value="EF_Hand_1_Ca_BS"/>
</dbReference>
<name>A0A075I4M9_9EURY</name>
<dbReference type="SUPFAM" id="SSF54001">
    <property type="entry name" value="Cysteine proteinases"/>
    <property type="match status" value="1"/>
</dbReference>
<feature type="domain" description="Protein-glutamine gamma-glutamyltransferase-like C-terminal" evidence="3">
    <location>
        <begin position="1897"/>
        <end position="1960"/>
    </location>
</feature>
<dbReference type="EMBL" id="KF901235">
    <property type="protein sequence ID" value="AIF23601.1"/>
    <property type="molecule type" value="Genomic_DNA"/>
</dbReference>
<protein>
    <submittedName>
        <fullName evidence="4">Transglutaminase</fullName>
    </submittedName>
</protein>
<dbReference type="InterPro" id="IPR038765">
    <property type="entry name" value="Papain-like_cys_pep_sf"/>
</dbReference>
<accession>A0A075I4M9</accession>
<feature type="region of interest" description="Disordered" evidence="1">
    <location>
        <begin position="118"/>
        <end position="137"/>
    </location>
</feature>
<evidence type="ECO:0000259" key="3">
    <source>
        <dbReference type="Pfam" id="PF13559"/>
    </source>
</evidence>
<feature type="compositionally biased region" description="Polar residues" evidence="1">
    <location>
        <begin position="207"/>
        <end position="216"/>
    </location>
</feature>
<organism evidence="4">
    <name type="scientific">uncultured marine group II/III euryarchaeote SAT1000_17_E06</name>
    <dbReference type="NCBI Taxonomy" id="1456561"/>
    <lineage>
        <taxon>Archaea</taxon>
        <taxon>Methanobacteriati</taxon>
        <taxon>Methanobacteriota</taxon>
        <taxon>environmental samples</taxon>
    </lineage>
</organism>
<evidence type="ECO:0000313" key="4">
    <source>
        <dbReference type="EMBL" id="AIF23601.1"/>
    </source>
</evidence>
<sequence length="1979" mass="213468">MGRQKWLSLLVALVMLLTPLAALPVFGSNPNDPDGNEDDDNDGYDADRDGEISAEEMYTNLEEYNNNTNPNDPDTDGGGAGDGWEIYYGFNPRNVTDDGADPDSDELSNYWEFEWDTDPFTADTDQDGMPDGWEHYYSNKGSGGNEWCSLNPSDYGDQHADPDNDGSDNLREYNEDTDPCDEDSDDDGDPDGEDPPPIEPGEPPGTNPDTGRTDGNVTIYEIFDPALMTLKRWSAQDALYYDSSSADPYTMYIYNTSKVEIFPTGSTDYTHIFEGWLWMGVIVSAEVYTPIPSVSPDADIIDYDANQTGLEIYFYKDGADNYYIRGSEGASIDLRYRMGTNGSYFNRPVPDTLTTADLPPEAIRPITGQSEVEEKVKQFLQLKNGTEPANAPLYWLWPENGTMETNLEKLVTNLTWYFSNFREGDGDVPDPEPPYDVYQSICINGIGACRHRSFGFFVTANVLGLPTRYVSNEAHAFVEVYVPVDNQTYSDSHWKRINLGGTGSSTTLDRPDSDEGGDEFNFDEFDPNDIDNMTGEQVTVVLEGVAPSAADKGELFRLWGYVEDRNGTRIDGFTVGGGMWDENHAEPAFEIGTGITNATGDFDFNAIGFLAALPGWNEIYAASYESGFIGIDGPEDVEVSTDTVLTVDAPASVGKGQELVVTGSLLDIGGVAAPGETLAFEVWEPGWGGSKPGTVRCNPTGGWQRYRCDEMGTTQTDEFGNFVANWTVPETGQPTAANNYHIEVLFAGSTYRYSTIETTDLRILESSVELEAWLDPDTVTVGDDFWVNGTIIEAAIGNGTIAVELDGDLLASTAVQAMTWSLEATAPIHLPAGNYTVLVIFYPDDPDNSTLPEERVSLTLTLLGLSSIALDALPEAIRNGPVTLEGRLVDHLGEPLADETVNLLWEGATIGSTTTEADGDFALEHQLPITHALGPASWGASYADNTLHAGSSASADVDVLQQTVIELVVTGRHFYPGDSVQVDGSLAMDNGTPLAGSLSLLLDGVFVRVEAADGAFSFSYVPDTSYLGVGAHALELDYGHDSNNAAAANSTTVWLHRTVLLDLEGQEVRRGETITLAGDARDSGSLPVAGIEISFDWSDAPNQPPAATTGASGDYESDFTVPNAQLLGEVVVRALFDNATAPYYDSAEVAAQFTVVSDMIITLEQRQLVRSEQVWFNGTLYDDRGEPVEDLALNLFWNENYLTNFEGDANGSFAIACDPAWPCGDAEHPVGEVTVRLSFDGFGWYMPAELEQSWPLWGRAITTLETFSPVVVAGSNVTYSGTVRSDLDEPLDRTLAVLWNGITRTTVEAVNGEFSGSFALPPDAPVGNFTLTLATSDQNWLRGTSDSGTVTVQRYTTIELTWEQGFRNATTAVTGWLRDSSGAGLPGEELAWSFDEAPAGTTLSVEFGALPFSFDVPEATPLGPHTFSASFAGSYFYLPSTGSVTGDIVAATSFALEPLEVQRVLEFTLEATLLDDLSAPLGGEMVTLTLRGNLHELMTAGDGTVSIDLTLPASQPLGPLTVTWNFGGRDYYLSGSTPHPLTVVSPTQLSLEAGDTVLVGENFHVSGDLTDDLGATLQGDIEFYFGGLPVATLATGSDGSYSYDFAVPTDLFAGQNMLTVQFAGSGWFLPSSASQQVQVYHTTHLTVAPAEGVLNLTTFIEGSIVDRAGRPVPGLILRAALPDGTEGAAISDAEGNFAIPLLLPFSLGVGDFNVTVTFAGSQDYYGNSTVASLRAKAGTLTELDVPASLESGQQFSGLITLTLEDGTPLANAPLLVSLEPSGITLLAVTDANGTARFSAKFDGNATSPFFVRVTYQGDEYHLGNSAEAAITWRAPPVVPNYLLWLLVALGVATAGGTAYGYHWYATRHIRAIRKVLTATAVALEQNADYREAIISSYREMSRVLQGHGYLRRNFETVREFRDALREAIPLDHASIERLTSLYEAADYSTMDQHGDDRTAAIGSLRAVLESLETLMQDAS</sequence>
<evidence type="ECO:0000256" key="1">
    <source>
        <dbReference type="SAM" id="MobiDB-lite"/>
    </source>
</evidence>
<dbReference type="PROSITE" id="PS00018">
    <property type="entry name" value="EF_HAND_1"/>
    <property type="match status" value="1"/>
</dbReference>
<feature type="compositionally biased region" description="Pro residues" evidence="1">
    <location>
        <begin position="197"/>
        <end position="206"/>
    </location>
</feature>